<evidence type="ECO:0000259" key="2">
    <source>
        <dbReference type="Pfam" id="PF01557"/>
    </source>
</evidence>
<protein>
    <submittedName>
        <fullName evidence="3">2-oxo-hepta-3-ene-1,7-dioic acid hydratase</fullName>
    </submittedName>
</protein>
<reference evidence="3 4" key="1">
    <citation type="submission" date="2018-06" db="EMBL/GenBank/DDBJ databases">
        <title>Azoarcus communis strain SWub3 genome.</title>
        <authorList>
            <person name="Zorraquino Salvo V."/>
            <person name="Toubiana D."/>
            <person name="Blumwald E."/>
        </authorList>
    </citation>
    <scope>NUCLEOTIDE SEQUENCE [LARGE SCALE GENOMIC DNA]</scope>
    <source>
        <strain evidence="3 4">SWub3</strain>
    </source>
</reference>
<dbReference type="GO" id="GO:0018817">
    <property type="term" value="F:2-oxo-hept-3-ene-1,7-dioate hydratase activity"/>
    <property type="evidence" value="ECO:0007669"/>
    <property type="project" value="InterPro"/>
</dbReference>
<dbReference type="InterPro" id="IPR012690">
    <property type="entry name" value="HpcG"/>
</dbReference>
<dbReference type="FunFam" id="3.90.850.10:FF:000001">
    <property type="entry name" value="2-oxo-hepta-3-ene-1,7-dioic acid hydratase"/>
    <property type="match status" value="1"/>
</dbReference>
<feature type="domain" description="Fumarylacetoacetase-like C-terminal" evidence="2">
    <location>
        <begin position="68"/>
        <end position="265"/>
    </location>
</feature>
<dbReference type="Pfam" id="PF01557">
    <property type="entry name" value="FAA_hydrolase"/>
    <property type="match status" value="1"/>
</dbReference>
<gene>
    <name evidence="3" type="primary">hpaH</name>
    <name evidence="3" type="ORF">DNK49_17825</name>
</gene>
<dbReference type="EMBL" id="QKOE01000016">
    <property type="protein sequence ID" value="PZA15208.1"/>
    <property type="molecule type" value="Genomic_DNA"/>
</dbReference>
<dbReference type="NCBIfam" id="TIGR02312">
    <property type="entry name" value="HpaH"/>
    <property type="match status" value="1"/>
</dbReference>
<dbReference type="AlphaFoldDB" id="A0A323V508"/>
<dbReference type="PANTHER" id="PTHR30143:SF0">
    <property type="entry name" value="2-KETO-4-PENTENOATE HYDRATASE"/>
    <property type="match status" value="1"/>
</dbReference>
<dbReference type="InterPro" id="IPR036663">
    <property type="entry name" value="Fumarylacetoacetase_C_sf"/>
</dbReference>
<dbReference type="PANTHER" id="PTHR30143">
    <property type="entry name" value="ACID HYDRATASE"/>
    <property type="match status" value="1"/>
</dbReference>
<sequence length="267" mass="29161">MLAPDTIATIARRLHDAEQAREQVRAPSLDHPEITIADAYAVQREGIRLKLAAGRKIKGHKIGLTSRAMQMSSQIDEPDYGTLLDDMFFDDGATIPGDRFIVPMVEVELAFILSRRLEGEETTLFDVLSATDYVIPAIEIIDARCHRVDPETKRPRKVMDTISDNAANAGIILGGRPIKPLDLDLRWIAALLYRNGVIEETGVAAGVLNHPANGISWLARKFAPHGVPLESGQVILAGSFTRPVAARPGDTFQADYGPMGCITCHFA</sequence>
<organism evidence="3 4">
    <name type="scientific">Parazoarcus communis SWub3 = DSM 12120</name>
    <dbReference type="NCBI Taxonomy" id="1121029"/>
    <lineage>
        <taxon>Bacteria</taxon>
        <taxon>Pseudomonadati</taxon>
        <taxon>Pseudomonadota</taxon>
        <taxon>Betaproteobacteria</taxon>
        <taxon>Rhodocyclales</taxon>
        <taxon>Zoogloeaceae</taxon>
        <taxon>Parazoarcus</taxon>
    </lineage>
</organism>
<proteinExistence type="predicted"/>
<keyword evidence="4" id="KW-1185">Reference proteome</keyword>
<dbReference type="InterPro" id="IPR050772">
    <property type="entry name" value="Hydratase-Decarb/MhpD_sf"/>
</dbReference>
<dbReference type="GO" id="GO:0008684">
    <property type="term" value="F:2-oxopent-4-enoate hydratase activity"/>
    <property type="evidence" value="ECO:0007669"/>
    <property type="project" value="TreeGrafter"/>
</dbReference>
<dbReference type="OrthoDB" id="9792137at2"/>
<accession>A0A323V508</accession>
<dbReference type="Proteomes" id="UP000248259">
    <property type="component" value="Unassembled WGS sequence"/>
</dbReference>
<comment type="caution">
    <text evidence="3">The sequence shown here is derived from an EMBL/GenBank/DDBJ whole genome shotgun (WGS) entry which is preliminary data.</text>
</comment>
<evidence type="ECO:0000256" key="1">
    <source>
        <dbReference type="ARBA" id="ARBA00023239"/>
    </source>
</evidence>
<dbReference type="InterPro" id="IPR011234">
    <property type="entry name" value="Fumarylacetoacetase-like_C"/>
</dbReference>
<evidence type="ECO:0000313" key="3">
    <source>
        <dbReference type="EMBL" id="PZA15208.1"/>
    </source>
</evidence>
<dbReference type="Gene3D" id="3.90.850.10">
    <property type="entry name" value="Fumarylacetoacetase-like, C-terminal domain"/>
    <property type="match status" value="1"/>
</dbReference>
<dbReference type="SUPFAM" id="SSF56529">
    <property type="entry name" value="FAH"/>
    <property type="match status" value="1"/>
</dbReference>
<keyword evidence="1" id="KW-0456">Lyase</keyword>
<dbReference type="RefSeq" id="WP_110527632.1">
    <property type="nucleotide sequence ID" value="NZ_QKOE01000016.1"/>
</dbReference>
<dbReference type="GO" id="GO:0005737">
    <property type="term" value="C:cytoplasm"/>
    <property type="evidence" value="ECO:0007669"/>
    <property type="project" value="TreeGrafter"/>
</dbReference>
<name>A0A323V508_9RHOO</name>
<evidence type="ECO:0000313" key="4">
    <source>
        <dbReference type="Proteomes" id="UP000248259"/>
    </source>
</evidence>